<accession>A0ABW7URW9</accession>
<comment type="caution">
    <text evidence="2">The sequence shown here is derived from an EMBL/GenBank/DDBJ whole genome shotgun (WGS) entry which is preliminary data.</text>
</comment>
<keyword evidence="1" id="KW-0472">Membrane</keyword>
<dbReference type="Proteomes" id="UP001611548">
    <property type="component" value="Unassembled WGS sequence"/>
</dbReference>
<dbReference type="RefSeq" id="WP_398718427.1">
    <property type="nucleotide sequence ID" value="NZ_JBIRWE010000005.1"/>
</dbReference>
<sequence length="504" mass="53816">MSPGGADTALARDAHGREGNAPRAVLSRALAVPLALGLVGLLPAVVAAQPGDGVRDEAYWLQLALTAYAGARLSAMVLSRQRRLMQGTFWLFAYVAMGVAPLAQAVLGRVPTPLVGPRADLTLATALVLIGCVVFDVGALLARHRPAVRRRRVARTAAVSHRRLYVLVALAYAAGALLIAQLGGPAVFFTSRQEISESIAASGVSSAESEAGSAFLRGFGTVLPLLALLFLTRLLLNSRRARRRPGPVAAWAGLLLLNGVVNNPISNPRYWFLTVVLAFLFTAFPRSPVVYRSALALGVAAALLVFPYMDRFRYDEGGYRPVESTSIVEPLAVKDYDQMVMFANTITHASTTTGHSYGRQVSGALLFFVPRSVWHGKPQDTGIRVGTWMGTNNANLSSPLWAELWLDFGPFGMAAGFLALGYASARGDRRYAALTTDSSRTTIAAVAVPAIAGYSFILLRGSLLQASGRIGIAAVCLALVTTFREEERPFTPPPPSPSPPRRRP</sequence>
<feature type="transmembrane region" description="Helical" evidence="1">
    <location>
        <begin position="404"/>
        <end position="423"/>
    </location>
</feature>
<feature type="transmembrane region" description="Helical" evidence="1">
    <location>
        <begin position="293"/>
        <end position="309"/>
    </location>
</feature>
<feature type="transmembrane region" description="Helical" evidence="1">
    <location>
        <begin position="122"/>
        <end position="143"/>
    </location>
</feature>
<feature type="transmembrane region" description="Helical" evidence="1">
    <location>
        <begin position="270"/>
        <end position="286"/>
    </location>
</feature>
<evidence type="ECO:0000256" key="1">
    <source>
        <dbReference type="SAM" id="Phobius"/>
    </source>
</evidence>
<keyword evidence="1" id="KW-0812">Transmembrane</keyword>
<evidence type="ECO:0000313" key="3">
    <source>
        <dbReference type="Proteomes" id="UP001611548"/>
    </source>
</evidence>
<dbReference type="EMBL" id="JBIRWE010000005">
    <property type="protein sequence ID" value="MFI1965363.1"/>
    <property type="molecule type" value="Genomic_DNA"/>
</dbReference>
<organism evidence="2 3">
    <name type="scientific">Streptomyces pathocidini</name>
    <dbReference type="NCBI Taxonomy" id="1650571"/>
    <lineage>
        <taxon>Bacteria</taxon>
        <taxon>Bacillati</taxon>
        <taxon>Actinomycetota</taxon>
        <taxon>Actinomycetes</taxon>
        <taxon>Kitasatosporales</taxon>
        <taxon>Streptomycetaceae</taxon>
        <taxon>Streptomyces</taxon>
    </lineage>
</organism>
<evidence type="ECO:0000313" key="2">
    <source>
        <dbReference type="EMBL" id="MFI1965363.1"/>
    </source>
</evidence>
<feature type="transmembrane region" description="Helical" evidence="1">
    <location>
        <begin position="164"/>
        <end position="183"/>
    </location>
</feature>
<feature type="transmembrane region" description="Helical" evidence="1">
    <location>
        <begin position="90"/>
        <end position="110"/>
    </location>
</feature>
<feature type="transmembrane region" description="Helical" evidence="1">
    <location>
        <begin position="25"/>
        <end position="46"/>
    </location>
</feature>
<feature type="transmembrane region" description="Helical" evidence="1">
    <location>
        <begin position="58"/>
        <end position="78"/>
    </location>
</feature>
<feature type="transmembrane region" description="Helical" evidence="1">
    <location>
        <begin position="214"/>
        <end position="236"/>
    </location>
</feature>
<proteinExistence type="predicted"/>
<name>A0ABW7URW9_9ACTN</name>
<feature type="transmembrane region" description="Helical" evidence="1">
    <location>
        <begin position="443"/>
        <end position="460"/>
    </location>
</feature>
<protein>
    <submittedName>
        <fullName evidence="2">Uncharacterized protein</fullName>
    </submittedName>
</protein>
<keyword evidence="3" id="KW-1185">Reference proteome</keyword>
<reference evidence="2 3" key="1">
    <citation type="submission" date="2024-10" db="EMBL/GenBank/DDBJ databases">
        <title>The Natural Products Discovery Center: Release of the First 8490 Sequenced Strains for Exploring Actinobacteria Biosynthetic Diversity.</title>
        <authorList>
            <person name="Kalkreuter E."/>
            <person name="Kautsar S.A."/>
            <person name="Yang D."/>
            <person name="Bader C.D."/>
            <person name="Teijaro C.N."/>
            <person name="Fluegel L."/>
            <person name="Davis C.M."/>
            <person name="Simpson J.R."/>
            <person name="Lauterbach L."/>
            <person name="Steele A.D."/>
            <person name="Gui C."/>
            <person name="Meng S."/>
            <person name="Li G."/>
            <person name="Viehrig K."/>
            <person name="Ye F."/>
            <person name="Su P."/>
            <person name="Kiefer A.F."/>
            <person name="Nichols A."/>
            <person name="Cepeda A.J."/>
            <person name="Yan W."/>
            <person name="Fan B."/>
            <person name="Jiang Y."/>
            <person name="Adhikari A."/>
            <person name="Zheng C.-J."/>
            <person name="Schuster L."/>
            <person name="Cowan T.M."/>
            <person name="Smanski M.J."/>
            <person name="Chevrette M.G."/>
            <person name="De Carvalho L.P.S."/>
            <person name="Shen B."/>
        </authorList>
    </citation>
    <scope>NUCLEOTIDE SEQUENCE [LARGE SCALE GENOMIC DNA]</scope>
    <source>
        <strain evidence="2 3">NPDC020327</strain>
    </source>
</reference>
<gene>
    <name evidence="2" type="ORF">ACH429_14835</name>
</gene>
<keyword evidence="1" id="KW-1133">Transmembrane helix</keyword>